<evidence type="ECO:0000313" key="2">
    <source>
        <dbReference type="EMBL" id="KAF2496165.1"/>
    </source>
</evidence>
<sequence>MSSPKLSALVFGASGITGWAITRTALEYPTPTTFSRVIGLTNRPLSLEDSQLPADPRLSLTSGVNLSGDVEAIVKALADVKGIEEITHVYFSAYVHKGWGDSEEATANVEILLNSLKAVERLCPNLQFVTWASGGKWYGHGHFQTVKPKAPFRESDPRVPPPIGDEIFYYNQYDAITAFAKGKKWDFADIRPDAVIGFVPNNNPMNLAQPIGLYLSLWSTLNPGKPVPFPGTVGAYSGPHSLHTSCFQDQAAKLHIFASLHPEKTAGGSFNIADADVGGKWEDVWPGLCAYFGLQASGPVEGVVSGEEWVKGHQDEWNGWEESHGLKEGVLEGTIWGIMTFVVGEYSEWDRSFDISLAREIGFTESIDHVEGYRRTFDRMIKANMMPPVKCI</sequence>
<proteinExistence type="predicted"/>
<reference evidence="2" key="1">
    <citation type="journal article" date="2020" name="Stud. Mycol.">
        <title>101 Dothideomycetes genomes: a test case for predicting lifestyles and emergence of pathogens.</title>
        <authorList>
            <person name="Haridas S."/>
            <person name="Albert R."/>
            <person name="Binder M."/>
            <person name="Bloem J."/>
            <person name="Labutti K."/>
            <person name="Salamov A."/>
            <person name="Andreopoulos B."/>
            <person name="Baker S."/>
            <person name="Barry K."/>
            <person name="Bills G."/>
            <person name="Bluhm B."/>
            <person name="Cannon C."/>
            <person name="Castanera R."/>
            <person name="Culley D."/>
            <person name="Daum C."/>
            <person name="Ezra D."/>
            <person name="Gonzalez J."/>
            <person name="Henrissat B."/>
            <person name="Kuo A."/>
            <person name="Liang C."/>
            <person name="Lipzen A."/>
            <person name="Lutzoni F."/>
            <person name="Magnuson J."/>
            <person name="Mondo S."/>
            <person name="Nolan M."/>
            <person name="Ohm R."/>
            <person name="Pangilinan J."/>
            <person name="Park H.-J."/>
            <person name="Ramirez L."/>
            <person name="Alfaro M."/>
            <person name="Sun H."/>
            <person name="Tritt A."/>
            <person name="Yoshinaga Y."/>
            <person name="Zwiers L.-H."/>
            <person name="Turgeon B."/>
            <person name="Goodwin S."/>
            <person name="Spatafora J."/>
            <person name="Crous P."/>
            <person name="Grigoriev I."/>
        </authorList>
    </citation>
    <scope>NUCLEOTIDE SEQUENCE</scope>
    <source>
        <strain evidence="2">CBS 269.34</strain>
    </source>
</reference>
<accession>A0A6A6QUT3</accession>
<dbReference type="InterPro" id="IPR036291">
    <property type="entry name" value="NAD(P)-bd_dom_sf"/>
</dbReference>
<dbReference type="AlphaFoldDB" id="A0A6A6QUT3"/>
<dbReference type="PANTHER" id="PTHR32487:SF8">
    <property type="entry name" value="NAD-DEPENDENT EPIMERASE_DEHYDRATASE DOMAIN-CONTAINING PROTEIN"/>
    <property type="match status" value="1"/>
</dbReference>
<evidence type="ECO:0000259" key="1">
    <source>
        <dbReference type="Pfam" id="PF22917"/>
    </source>
</evidence>
<evidence type="ECO:0000313" key="3">
    <source>
        <dbReference type="Proteomes" id="UP000799750"/>
    </source>
</evidence>
<name>A0A6A6QUT3_9PEZI</name>
<dbReference type="OrthoDB" id="1731983at2759"/>
<organism evidence="2 3">
    <name type="scientific">Lophium mytilinum</name>
    <dbReference type="NCBI Taxonomy" id="390894"/>
    <lineage>
        <taxon>Eukaryota</taxon>
        <taxon>Fungi</taxon>
        <taxon>Dikarya</taxon>
        <taxon>Ascomycota</taxon>
        <taxon>Pezizomycotina</taxon>
        <taxon>Dothideomycetes</taxon>
        <taxon>Pleosporomycetidae</taxon>
        <taxon>Mytilinidiales</taxon>
        <taxon>Mytilinidiaceae</taxon>
        <taxon>Lophium</taxon>
    </lineage>
</organism>
<feature type="domain" description="PRISE-like Rossmann-fold" evidence="1">
    <location>
        <begin position="8"/>
        <end position="387"/>
    </location>
</feature>
<dbReference type="Proteomes" id="UP000799750">
    <property type="component" value="Unassembled WGS sequence"/>
</dbReference>
<dbReference type="Pfam" id="PF22917">
    <property type="entry name" value="PRISE"/>
    <property type="match status" value="1"/>
</dbReference>
<dbReference type="InterPro" id="IPR055222">
    <property type="entry name" value="PRISE-like_Rossmann-fold"/>
</dbReference>
<dbReference type="EMBL" id="MU004188">
    <property type="protein sequence ID" value="KAF2496165.1"/>
    <property type="molecule type" value="Genomic_DNA"/>
</dbReference>
<protein>
    <recommendedName>
        <fullName evidence="1">PRISE-like Rossmann-fold domain-containing protein</fullName>
    </recommendedName>
</protein>
<gene>
    <name evidence="2" type="ORF">BU16DRAFT_560999</name>
</gene>
<dbReference type="CDD" id="cd08948">
    <property type="entry name" value="5beta-POR_like_SDR_a"/>
    <property type="match status" value="1"/>
</dbReference>
<dbReference type="SUPFAM" id="SSF51735">
    <property type="entry name" value="NAD(P)-binding Rossmann-fold domains"/>
    <property type="match status" value="1"/>
</dbReference>
<dbReference type="PANTHER" id="PTHR32487">
    <property type="entry name" value="3-OXO-DELTA(4,5)-STEROID 5-BETA-REDUCTASE"/>
    <property type="match status" value="1"/>
</dbReference>
<keyword evidence="3" id="KW-1185">Reference proteome</keyword>
<dbReference type="Gene3D" id="3.40.50.720">
    <property type="entry name" value="NAD(P)-binding Rossmann-like Domain"/>
    <property type="match status" value="1"/>
</dbReference>